<dbReference type="Proteomes" id="UP000009168">
    <property type="component" value="Unassembled WGS sequence"/>
</dbReference>
<evidence type="ECO:0000256" key="1">
    <source>
        <dbReference type="SAM" id="MobiDB-lite"/>
    </source>
</evidence>
<protein>
    <submittedName>
        <fullName evidence="2">Uncharacterized protein</fullName>
    </submittedName>
</protein>
<accession>W7XI11</accession>
<reference evidence="3" key="1">
    <citation type="journal article" date="2006" name="PLoS Biol.">
        <title>Macronuclear genome sequence of the ciliate Tetrahymena thermophila, a model eukaryote.</title>
        <authorList>
            <person name="Eisen J.A."/>
            <person name="Coyne R.S."/>
            <person name="Wu M."/>
            <person name="Wu D."/>
            <person name="Thiagarajan M."/>
            <person name="Wortman J.R."/>
            <person name="Badger J.H."/>
            <person name="Ren Q."/>
            <person name="Amedeo P."/>
            <person name="Jones K.M."/>
            <person name="Tallon L.J."/>
            <person name="Delcher A.L."/>
            <person name="Salzberg S.L."/>
            <person name="Silva J.C."/>
            <person name="Haas B.J."/>
            <person name="Majoros W.H."/>
            <person name="Farzad M."/>
            <person name="Carlton J.M."/>
            <person name="Smith R.K. Jr."/>
            <person name="Garg J."/>
            <person name="Pearlman R.E."/>
            <person name="Karrer K.M."/>
            <person name="Sun L."/>
            <person name="Manning G."/>
            <person name="Elde N.C."/>
            <person name="Turkewitz A.P."/>
            <person name="Asai D.J."/>
            <person name="Wilkes D.E."/>
            <person name="Wang Y."/>
            <person name="Cai H."/>
            <person name="Collins K."/>
            <person name="Stewart B.A."/>
            <person name="Lee S.R."/>
            <person name="Wilamowska K."/>
            <person name="Weinberg Z."/>
            <person name="Ruzzo W.L."/>
            <person name="Wloga D."/>
            <person name="Gaertig J."/>
            <person name="Frankel J."/>
            <person name="Tsao C.-C."/>
            <person name="Gorovsky M.A."/>
            <person name="Keeling P.J."/>
            <person name="Waller R.F."/>
            <person name="Patron N.J."/>
            <person name="Cherry J.M."/>
            <person name="Stover N.A."/>
            <person name="Krieger C.J."/>
            <person name="del Toro C."/>
            <person name="Ryder H.F."/>
            <person name="Williamson S.C."/>
            <person name="Barbeau R.A."/>
            <person name="Hamilton E.P."/>
            <person name="Orias E."/>
        </authorList>
    </citation>
    <scope>NUCLEOTIDE SEQUENCE [LARGE SCALE GENOMIC DNA]</scope>
    <source>
        <strain evidence="3">SB210</strain>
    </source>
</reference>
<dbReference type="RefSeq" id="XP_012653214.1">
    <property type="nucleotide sequence ID" value="XM_012797760.1"/>
</dbReference>
<dbReference type="GeneID" id="24437718"/>
<name>W7XI11_TETTS</name>
<proteinExistence type="predicted"/>
<dbReference type="KEGG" id="tet:TTHERM_000189309"/>
<feature type="compositionally biased region" description="Polar residues" evidence="1">
    <location>
        <begin position="407"/>
        <end position="422"/>
    </location>
</feature>
<dbReference type="EMBL" id="GG662693">
    <property type="protein sequence ID" value="EWS74241.1"/>
    <property type="molecule type" value="Genomic_DNA"/>
</dbReference>
<feature type="region of interest" description="Disordered" evidence="1">
    <location>
        <begin position="406"/>
        <end position="469"/>
    </location>
</feature>
<dbReference type="InParanoid" id="W7XI11"/>
<evidence type="ECO:0000313" key="3">
    <source>
        <dbReference type="Proteomes" id="UP000009168"/>
    </source>
</evidence>
<feature type="compositionally biased region" description="Polar residues" evidence="1">
    <location>
        <begin position="431"/>
        <end position="442"/>
    </location>
</feature>
<keyword evidence="3" id="KW-1185">Reference proteome</keyword>
<sequence>MISTPKSQGQSSFFDSKQQHSNLIVMNHMIQREHGWNDRIVAKEMTPQYRKLKERHLEKINQDGYYPRSFSNNQINYHSQNQFPPKPQSSFQVAPLSAMSNTYSLLSPRNQQLQALEIKRQVLRKYQPQVNLPQHIHMTQYSLKMYLEELFQQLKDEWSLFNIPMHHKEIYAELLRHIPKDQAVGFIQKEIQKVKNNQSNIQQCMMYIDQREQSIQELEDCVNEYEQVQETKHRIDIVEKISKLLVHIRQITLYVVESICKWKDSLQLYLSSFVDDKKQSFIIAYIHNNDNYLLKIQTDLIEYSDRSISEYFNFSTGIDPFLMNLTISDNNKPYQITHFIPKLAKKRLEHLQDRLQKELQFSEENEKQQQLLLFNPNATQYLSHNSNSVSSSSLMKLKSLKFKRQTLKTQSSASNSNQQMGNEKTPLSRFNLRQRSLQPSFSQKKRFDTGNSPSGSAFNSPQNSKIKNLPSKFNKTKQLEEISIQPCMLSEEQLHLFIKNYFEEFKASTDEENPFLKSFPFDQIEVITEIKIQQETNVFFIYFRDYTKKGLLITHIDKYNFDERKLIISHFSIQNLSLEQDAFLFDKTLDQVKKFLFQNDPCSEILIALVTFERDDFMFGVNERMESAIKQNQFTQVEYQDDYDSQLYYCKRPQNQPKKQQLQQIEPVFYELQSCITLKGEQASATPQSQENNFINNGSVNIALLFDIQKGELKQEIQSIECDWQKVQEFENLSKEYELIKDIKHSEYSTASDLNDYLSRLNSIFDYSDKIKEKKQIYYSNTEQYFRWNSSQQIQIDELPYVRINFMLGYSSIYQTNSEFMYHPIYLIETHHTNTFFFIVQMENDQQQKDFDGLCKDLGERKIVVQELNPIEDGKNIIFPQFSIKQKREKSIADNLVMYQQLIFSNDFEPSMKSIKYKPYDSQKDILIIRPFAFGMLNIDILQELNSVLFAAVYKK</sequence>
<gene>
    <name evidence="2" type="ORF">TTHERM_000189309</name>
</gene>
<organism evidence="2 3">
    <name type="scientific">Tetrahymena thermophila (strain SB210)</name>
    <dbReference type="NCBI Taxonomy" id="312017"/>
    <lineage>
        <taxon>Eukaryota</taxon>
        <taxon>Sar</taxon>
        <taxon>Alveolata</taxon>
        <taxon>Ciliophora</taxon>
        <taxon>Intramacronucleata</taxon>
        <taxon>Oligohymenophorea</taxon>
        <taxon>Hymenostomatida</taxon>
        <taxon>Tetrahymenina</taxon>
        <taxon>Tetrahymenidae</taxon>
        <taxon>Tetrahymena</taxon>
    </lineage>
</organism>
<feature type="compositionally biased region" description="Polar residues" evidence="1">
    <location>
        <begin position="449"/>
        <end position="466"/>
    </location>
</feature>
<dbReference type="AlphaFoldDB" id="W7XI11"/>
<evidence type="ECO:0000313" key="2">
    <source>
        <dbReference type="EMBL" id="EWS74241.1"/>
    </source>
</evidence>